<dbReference type="Pfam" id="PF02077">
    <property type="entry name" value="SURF4"/>
    <property type="match status" value="1"/>
</dbReference>
<feature type="transmembrane region" description="Helical" evidence="6">
    <location>
        <begin position="119"/>
        <end position="136"/>
    </location>
</feature>
<evidence type="ECO:0000256" key="1">
    <source>
        <dbReference type="ARBA" id="ARBA00004141"/>
    </source>
</evidence>
<reference evidence="8" key="1">
    <citation type="submission" date="2025-08" db="UniProtKB">
        <authorList>
            <consortium name="RefSeq"/>
        </authorList>
    </citation>
    <scope>IDENTIFICATION</scope>
    <source>
        <strain evidence="8">15112-1751.03</strain>
        <tissue evidence="8">Whole Adult</tissue>
    </source>
</reference>
<organism evidence="7 8">
    <name type="scientific">Drosophila albomicans</name>
    <name type="common">Fruit fly</name>
    <dbReference type="NCBI Taxonomy" id="7291"/>
    <lineage>
        <taxon>Eukaryota</taxon>
        <taxon>Metazoa</taxon>
        <taxon>Ecdysozoa</taxon>
        <taxon>Arthropoda</taxon>
        <taxon>Hexapoda</taxon>
        <taxon>Insecta</taxon>
        <taxon>Pterygota</taxon>
        <taxon>Neoptera</taxon>
        <taxon>Endopterygota</taxon>
        <taxon>Diptera</taxon>
        <taxon>Brachycera</taxon>
        <taxon>Muscomorpha</taxon>
        <taxon>Ephydroidea</taxon>
        <taxon>Drosophilidae</taxon>
        <taxon>Drosophila</taxon>
    </lineage>
</organism>
<keyword evidence="7" id="KW-1185">Reference proteome</keyword>
<dbReference type="Proteomes" id="UP000515160">
    <property type="component" value="Chromosome 2L"/>
</dbReference>
<dbReference type="AlphaFoldDB" id="A0A9C6SRA8"/>
<evidence type="ECO:0000256" key="4">
    <source>
        <dbReference type="ARBA" id="ARBA00022989"/>
    </source>
</evidence>
<accession>A0A9C6SRA8</accession>
<comment type="similarity">
    <text evidence="2">Belongs to the SURF4 family.</text>
</comment>
<proteinExistence type="inferred from homology"/>
<comment type="subcellular location">
    <subcellularLocation>
        <location evidence="1">Membrane</location>
        <topology evidence="1">Multi-pass membrane protein</topology>
    </subcellularLocation>
</comment>
<dbReference type="OrthoDB" id="7867214at2759"/>
<sequence length="326" mass="36232">MFKAIFKAIFGFVQFAANRIRAWIPQVAASLILFGYLEDALQAMLQLRMHAHHMAMLMNGWETIGVIYMLLDIAIILTGTVLIGCSCNCNDGSGNGVAMLWLQRTLRTLAFSIWDYELLLHYCVDVGCLLLLLLAMRQSQRQATAGVCWQHDRQQQRSLQRLLSVARIGMCCVCLLWIVEPHQLALERKLKLSEPRGNVVCGVLNARGNMRRKSAASQVGELKGATELLMSFGHQAPGGGQRMHLTSKTQREKRARIAIASLDALTFALDLKPICISATPGGWRPGKDMRIIIVLRLVLLVCLVLSVCCCCYCCLCVAPFCFCLSN</sequence>
<dbReference type="RefSeq" id="XP_051858075.1">
    <property type="nucleotide sequence ID" value="XM_052002115.1"/>
</dbReference>
<evidence type="ECO:0000256" key="3">
    <source>
        <dbReference type="ARBA" id="ARBA00022692"/>
    </source>
</evidence>
<evidence type="ECO:0000256" key="5">
    <source>
        <dbReference type="ARBA" id="ARBA00023136"/>
    </source>
</evidence>
<evidence type="ECO:0000256" key="6">
    <source>
        <dbReference type="SAM" id="Phobius"/>
    </source>
</evidence>
<evidence type="ECO:0000256" key="2">
    <source>
        <dbReference type="ARBA" id="ARBA00006945"/>
    </source>
</evidence>
<dbReference type="GeneID" id="117565758"/>
<keyword evidence="5 6" id="KW-0472">Membrane</keyword>
<dbReference type="InterPro" id="IPR002995">
    <property type="entry name" value="Surf4"/>
</dbReference>
<name>A0A9C6SRA8_DROAB</name>
<gene>
    <name evidence="8" type="primary">LOC117565758</name>
</gene>
<keyword evidence="4 6" id="KW-1133">Transmembrane helix</keyword>
<feature type="transmembrane region" description="Helical" evidence="6">
    <location>
        <begin position="58"/>
        <end position="83"/>
    </location>
</feature>
<dbReference type="GO" id="GO:0016020">
    <property type="term" value="C:membrane"/>
    <property type="evidence" value="ECO:0007669"/>
    <property type="project" value="UniProtKB-SubCell"/>
</dbReference>
<evidence type="ECO:0000313" key="8">
    <source>
        <dbReference type="RefSeq" id="XP_051858075.1"/>
    </source>
</evidence>
<keyword evidence="3 6" id="KW-0812">Transmembrane</keyword>
<protein>
    <submittedName>
        <fullName evidence="8">Uncharacterized protein LOC117565758 isoform X1</fullName>
    </submittedName>
</protein>
<feature type="transmembrane region" description="Helical" evidence="6">
    <location>
        <begin position="291"/>
        <end position="324"/>
    </location>
</feature>
<evidence type="ECO:0000313" key="7">
    <source>
        <dbReference type="Proteomes" id="UP000515160"/>
    </source>
</evidence>